<evidence type="ECO:0008006" key="3">
    <source>
        <dbReference type="Google" id="ProtNLM"/>
    </source>
</evidence>
<dbReference type="HOGENOM" id="CLU_703302_0_0_14"/>
<accession>A0A061AH49</accession>
<organism evidence="1 2">
    <name type="scientific">Acholeplasma oculi</name>
    <dbReference type="NCBI Taxonomy" id="35623"/>
    <lineage>
        <taxon>Bacteria</taxon>
        <taxon>Bacillati</taxon>
        <taxon>Mycoplasmatota</taxon>
        <taxon>Mollicutes</taxon>
        <taxon>Acholeplasmatales</taxon>
        <taxon>Acholeplasmataceae</taxon>
        <taxon>Acholeplasma</taxon>
    </lineage>
</organism>
<name>A0A061AH49_9MOLU</name>
<dbReference type="STRING" id="35623.Aocu_08680"/>
<evidence type="ECO:0000313" key="2">
    <source>
        <dbReference type="Proteomes" id="UP000032434"/>
    </source>
</evidence>
<dbReference type="EMBL" id="LK028559">
    <property type="protein sequence ID" value="CDR30941.1"/>
    <property type="molecule type" value="Genomic_DNA"/>
</dbReference>
<sequence length="362" mass="43184">MKSDPEFNYKEMAKAYHQASCQVYRFICDEQWANSLIDGLSLVLLYCMRHALELLLKSMILKENENKKNICSPIFSRIKHNLQEAYIELKSKPVEDPWISMYLKNIIIEDENESLLRYSMDQKFRKENQFINFDDMFKVSLYAFEVLLDFSYSERMLDEEEFKITREAKEEKSPNGEYLIRANTGEGHLYTWQINSVDLYKQIEGFSKSAVIISKNLGKSDEWLMFPTIFCFRHSVEIYLKEIVNTLNNSAKSDLKTDNNKDLPEIFWSTHDLKEIWKYSKPIFSMYSKKFHWNIEEINKVEQVIHYISNIDRHGDFYRYPTDKGINNNEVKSIDRDKMIQFYEDLIEFMSYIFSAIEASNE</sequence>
<dbReference type="KEGG" id="aoc:Aocu_08680"/>
<gene>
    <name evidence="1" type="ORF">Aocu_08680</name>
</gene>
<evidence type="ECO:0000313" key="1">
    <source>
        <dbReference type="EMBL" id="CDR30941.1"/>
    </source>
</evidence>
<dbReference type="PATRIC" id="fig|35623.3.peg.868"/>
<reference evidence="2" key="1">
    <citation type="submission" date="2014-05" db="EMBL/GenBank/DDBJ databases">
        <authorList>
            <person name="Kube M."/>
        </authorList>
    </citation>
    <scope>NUCLEOTIDE SEQUENCE [LARGE SCALE GENOMIC DNA]</scope>
</reference>
<dbReference type="Proteomes" id="UP000032434">
    <property type="component" value="Chromosome 1"/>
</dbReference>
<protein>
    <recommendedName>
        <fullName evidence="3">HEPN domain-containing protein</fullName>
    </recommendedName>
</protein>
<proteinExistence type="predicted"/>
<keyword evidence="2" id="KW-1185">Reference proteome</keyword>
<dbReference type="InParanoid" id="A0A061AH49"/>
<dbReference type="AlphaFoldDB" id="A0A061AH49"/>